<dbReference type="KEGG" id="kqi:F1D05_23890"/>
<feature type="transmembrane region" description="Helical" evidence="8">
    <location>
        <begin position="322"/>
        <end position="343"/>
    </location>
</feature>
<evidence type="ECO:0000256" key="6">
    <source>
        <dbReference type="ARBA" id="ARBA00022989"/>
    </source>
</evidence>
<sequence>MSQSVTELVRSPTSVRRESNRPLLVLLGLVATVLTLVSNRYGYYNDEMYFLVSGRHPAWSYPDQPPLTPLLARFGDSLAPGQVWALRIPATVCAVLTVLFVALLVREMGGSRRAELIAATAFSCSTMVLITGHVLRTSTTDLCFAAALSWLLSRLIATRNHRLWLVIGLVLGIGLLNKMLLALWVFAVLVALILVGPRRILHSRWFLAACLIATALWTPYLSWQANHDWPQLTMASVLRAQALGLLPSQVIVGPLLLPLCVAGLVWLWRSQFRLFAVAFIVFAALLMATGGKATYLAGAYPGVFAGAGIAADQWVRSRRNALALYGVLGLSLLIAAPIGLPLLPERTAVSLGNALGFDQARGQSGWPAVADAVARAMNQLTPAERSRTVIYTYSYTQASAIQLFGPARDLPPAYSGHNGFAYWGPPPDSADIAVVVDDSSSPEEVPEWTRQACQSLEPAAMVETPIATRERGRLIWICHLREPWSTLWPHLTRVG</sequence>
<keyword evidence="4" id="KW-0808">Transferase</keyword>
<feature type="transmembrane region" description="Helical" evidence="8">
    <location>
        <begin position="163"/>
        <end position="193"/>
    </location>
</feature>
<reference evidence="10 11" key="2">
    <citation type="journal article" date="2020" name="Microbiol. Resour. Announc.">
        <title>Antarctic desert soil bacteria exhibit high novel natural product potential, evaluated through long-read genome sequencing and comparative genomics.</title>
        <authorList>
            <person name="Benaud N."/>
            <person name="Edwards R.J."/>
            <person name="Amos T.G."/>
            <person name="D'Agostino P.M."/>
            <person name="Gutierrez-Chavez C."/>
            <person name="Montgomery K."/>
            <person name="Nicetic I."/>
            <person name="Ferrari B.C."/>
        </authorList>
    </citation>
    <scope>NUCLEOTIDE SEQUENCE [LARGE SCALE GENOMIC DNA]</scope>
    <source>
        <strain evidence="10 11">SPB151</strain>
    </source>
</reference>
<dbReference type="InterPro" id="IPR050297">
    <property type="entry name" value="LipidA_mod_glycosyltrf_83"/>
</dbReference>
<dbReference type="PANTHER" id="PTHR33908:SF11">
    <property type="entry name" value="MEMBRANE PROTEIN"/>
    <property type="match status" value="1"/>
</dbReference>
<keyword evidence="6 8" id="KW-1133">Transmembrane helix</keyword>
<protein>
    <recommendedName>
        <fullName evidence="9">Glycosyltransferase RgtA/B/C/D-like domain-containing protein</fullName>
    </recommendedName>
</protein>
<dbReference type="GO" id="GO:0005886">
    <property type="term" value="C:plasma membrane"/>
    <property type="evidence" value="ECO:0007669"/>
    <property type="project" value="UniProtKB-SubCell"/>
</dbReference>
<dbReference type="PANTHER" id="PTHR33908">
    <property type="entry name" value="MANNOSYLTRANSFERASE YKCB-RELATED"/>
    <property type="match status" value="1"/>
</dbReference>
<dbReference type="AlphaFoldDB" id="A0A7G6X2C7"/>
<dbReference type="Pfam" id="PF13231">
    <property type="entry name" value="PMT_2"/>
    <property type="match status" value="1"/>
</dbReference>
<evidence type="ECO:0000256" key="7">
    <source>
        <dbReference type="ARBA" id="ARBA00023136"/>
    </source>
</evidence>
<keyword evidence="11" id="KW-1185">Reference proteome</keyword>
<organism evidence="10 11">
    <name type="scientific">Kribbella qitaiheensis</name>
    <dbReference type="NCBI Taxonomy" id="1544730"/>
    <lineage>
        <taxon>Bacteria</taxon>
        <taxon>Bacillati</taxon>
        <taxon>Actinomycetota</taxon>
        <taxon>Actinomycetes</taxon>
        <taxon>Propionibacteriales</taxon>
        <taxon>Kribbellaceae</taxon>
        <taxon>Kribbella</taxon>
    </lineage>
</organism>
<evidence type="ECO:0000256" key="3">
    <source>
        <dbReference type="ARBA" id="ARBA00022676"/>
    </source>
</evidence>
<feature type="transmembrane region" description="Helical" evidence="8">
    <location>
        <begin position="274"/>
        <end position="291"/>
    </location>
</feature>
<dbReference type="GO" id="GO:0009103">
    <property type="term" value="P:lipopolysaccharide biosynthetic process"/>
    <property type="evidence" value="ECO:0007669"/>
    <property type="project" value="UniProtKB-ARBA"/>
</dbReference>
<feature type="transmembrane region" description="Helical" evidence="8">
    <location>
        <begin position="243"/>
        <end position="267"/>
    </location>
</feature>
<keyword evidence="3" id="KW-0328">Glycosyltransferase</keyword>
<comment type="subcellular location">
    <subcellularLocation>
        <location evidence="1">Cell membrane</location>
        <topology evidence="1">Multi-pass membrane protein</topology>
    </subcellularLocation>
</comment>
<feature type="transmembrane region" description="Helical" evidence="8">
    <location>
        <begin position="23"/>
        <end position="43"/>
    </location>
</feature>
<keyword evidence="5 8" id="KW-0812">Transmembrane</keyword>
<dbReference type="GO" id="GO:0016763">
    <property type="term" value="F:pentosyltransferase activity"/>
    <property type="evidence" value="ECO:0007669"/>
    <property type="project" value="TreeGrafter"/>
</dbReference>
<name>A0A7G6X2C7_9ACTN</name>
<dbReference type="EMBL" id="CP043661">
    <property type="protein sequence ID" value="QNE20392.1"/>
    <property type="molecule type" value="Genomic_DNA"/>
</dbReference>
<keyword evidence="7 8" id="KW-0472">Membrane</keyword>
<evidence type="ECO:0000313" key="10">
    <source>
        <dbReference type="EMBL" id="QNE20392.1"/>
    </source>
</evidence>
<gene>
    <name evidence="10" type="ORF">F1D05_23890</name>
</gene>
<keyword evidence="2" id="KW-1003">Cell membrane</keyword>
<dbReference type="InterPro" id="IPR038731">
    <property type="entry name" value="RgtA/B/C-like"/>
</dbReference>
<feature type="transmembrane region" description="Helical" evidence="8">
    <location>
        <begin position="205"/>
        <end position="223"/>
    </location>
</feature>
<feature type="transmembrane region" description="Helical" evidence="8">
    <location>
        <begin position="116"/>
        <end position="135"/>
    </location>
</feature>
<evidence type="ECO:0000256" key="8">
    <source>
        <dbReference type="SAM" id="Phobius"/>
    </source>
</evidence>
<proteinExistence type="predicted"/>
<evidence type="ECO:0000313" key="11">
    <source>
        <dbReference type="Proteomes" id="UP000515563"/>
    </source>
</evidence>
<evidence type="ECO:0000256" key="1">
    <source>
        <dbReference type="ARBA" id="ARBA00004651"/>
    </source>
</evidence>
<accession>A0A7G6X2C7</accession>
<evidence type="ECO:0000259" key="9">
    <source>
        <dbReference type="Pfam" id="PF13231"/>
    </source>
</evidence>
<dbReference type="Proteomes" id="UP000515563">
    <property type="component" value="Chromosome"/>
</dbReference>
<evidence type="ECO:0000256" key="2">
    <source>
        <dbReference type="ARBA" id="ARBA00022475"/>
    </source>
</evidence>
<feature type="transmembrane region" description="Helical" evidence="8">
    <location>
        <begin position="84"/>
        <end position="104"/>
    </location>
</feature>
<evidence type="ECO:0000256" key="5">
    <source>
        <dbReference type="ARBA" id="ARBA00022692"/>
    </source>
</evidence>
<reference evidence="11" key="1">
    <citation type="submission" date="2019-09" db="EMBL/GenBank/DDBJ databases">
        <title>Antimicrobial potential of Antarctic Bacteria.</title>
        <authorList>
            <person name="Benaud N."/>
            <person name="Edwards R.J."/>
            <person name="Ferrari B.C."/>
        </authorList>
    </citation>
    <scope>NUCLEOTIDE SEQUENCE [LARGE SCALE GENOMIC DNA]</scope>
    <source>
        <strain evidence="11">SPB151</strain>
    </source>
</reference>
<evidence type="ECO:0000256" key="4">
    <source>
        <dbReference type="ARBA" id="ARBA00022679"/>
    </source>
</evidence>
<feature type="domain" description="Glycosyltransferase RgtA/B/C/D-like" evidence="9">
    <location>
        <begin position="63"/>
        <end position="223"/>
    </location>
</feature>